<protein>
    <submittedName>
        <fullName evidence="1">Uncharacterized protein</fullName>
    </submittedName>
</protein>
<sequence>MKSQLDLDIKRHNCILVCHLRATVFPLKRECQLFYVFIKDIET</sequence>
<name>A0A381XWQ2_9ZZZZ</name>
<accession>A0A381XWQ2</accession>
<gene>
    <name evidence="1" type="ORF">METZ01_LOCUS121497</name>
</gene>
<dbReference type="EMBL" id="UINC01016498">
    <property type="protein sequence ID" value="SVA68643.1"/>
    <property type="molecule type" value="Genomic_DNA"/>
</dbReference>
<evidence type="ECO:0000313" key="1">
    <source>
        <dbReference type="EMBL" id="SVA68643.1"/>
    </source>
</evidence>
<organism evidence="1">
    <name type="scientific">marine metagenome</name>
    <dbReference type="NCBI Taxonomy" id="408172"/>
    <lineage>
        <taxon>unclassified sequences</taxon>
        <taxon>metagenomes</taxon>
        <taxon>ecological metagenomes</taxon>
    </lineage>
</organism>
<proteinExistence type="predicted"/>
<reference evidence="1" key="1">
    <citation type="submission" date="2018-05" db="EMBL/GenBank/DDBJ databases">
        <authorList>
            <person name="Lanie J.A."/>
            <person name="Ng W.-L."/>
            <person name="Kazmierczak K.M."/>
            <person name="Andrzejewski T.M."/>
            <person name="Davidsen T.M."/>
            <person name="Wayne K.J."/>
            <person name="Tettelin H."/>
            <person name="Glass J.I."/>
            <person name="Rusch D."/>
            <person name="Podicherti R."/>
            <person name="Tsui H.-C.T."/>
            <person name="Winkler M.E."/>
        </authorList>
    </citation>
    <scope>NUCLEOTIDE SEQUENCE</scope>
</reference>
<dbReference type="AlphaFoldDB" id="A0A381XWQ2"/>